<evidence type="ECO:0000313" key="1">
    <source>
        <dbReference type="EMBL" id="CAG8522055.1"/>
    </source>
</evidence>
<accession>A0A9N9FAI7</accession>
<evidence type="ECO:0000313" key="2">
    <source>
        <dbReference type="Proteomes" id="UP000789759"/>
    </source>
</evidence>
<sequence length="40" mass="4798">ENSSDDNENACDEFKKCVQLMQYKKEDKYWLKKKLGKAKN</sequence>
<keyword evidence="2" id="KW-1185">Reference proteome</keyword>
<dbReference type="AlphaFoldDB" id="A0A9N9FAI7"/>
<protein>
    <submittedName>
        <fullName evidence="1">3273_t:CDS:1</fullName>
    </submittedName>
</protein>
<gene>
    <name evidence="1" type="ORF">CPELLU_LOCUS3434</name>
</gene>
<dbReference type="EMBL" id="CAJVQA010001671">
    <property type="protein sequence ID" value="CAG8522055.1"/>
    <property type="molecule type" value="Genomic_DNA"/>
</dbReference>
<reference evidence="1" key="1">
    <citation type="submission" date="2021-06" db="EMBL/GenBank/DDBJ databases">
        <authorList>
            <person name="Kallberg Y."/>
            <person name="Tangrot J."/>
            <person name="Rosling A."/>
        </authorList>
    </citation>
    <scope>NUCLEOTIDE SEQUENCE</scope>
    <source>
        <strain evidence="1">FL966</strain>
    </source>
</reference>
<dbReference type="Proteomes" id="UP000789759">
    <property type="component" value="Unassembled WGS sequence"/>
</dbReference>
<organism evidence="1 2">
    <name type="scientific">Cetraspora pellucida</name>
    <dbReference type="NCBI Taxonomy" id="1433469"/>
    <lineage>
        <taxon>Eukaryota</taxon>
        <taxon>Fungi</taxon>
        <taxon>Fungi incertae sedis</taxon>
        <taxon>Mucoromycota</taxon>
        <taxon>Glomeromycotina</taxon>
        <taxon>Glomeromycetes</taxon>
        <taxon>Diversisporales</taxon>
        <taxon>Gigasporaceae</taxon>
        <taxon>Cetraspora</taxon>
    </lineage>
</organism>
<feature type="non-terminal residue" evidence="1">
    <location>
        <position position="1"/>
    </location>
</feature>
<comment type="caution">
    <text evidence="1">The sequence shown here is derived from an EMBL/GenBank/DDBJ whole genome shotgun (WGS) entry which is preliminary data.</text>
</comment>
<name>A0A9N9FAI7_9GLOM</name>
<proteinExistence type="predicted"/>